<accession>A0ABW4SWF7</accession>
<dbReference type="Proteomes" id="UP001597368">
    <property type="component" value="Unassembled WGS sequence"/>
</dbReference>
<protein>
    <submittedName>
        <fullName evidence="2">Uncharacterized protein</fullName>
    </submittedName>
</protein>
<organism evidence="2 3">
    <name type="scientific">Nonomuraea mangrovi</name>
    <dbReference type="NCBI Taxonomy" id="2316207"/>
    <lineage>
        <taxon>Bacteria</taxon>
        <taxon>Bacillati</taxon>
        <taxon>Actinomycetota</taxon>
        <taxon>Actinomycetes</taxon>
        <taxon>Streptosporangiales</taxon>
        <taxon>Streptosporangiaceae</taxon>
        <taxon>Nonomuraea</taxon>
    </lineage>
</organism>
<gene>
    <name evidence="2" type="ORF">ACFSKW_17085</name>
</gene>
<reference evidence="3" key="1">
    <citation type="journal article" date="2019" name="Int. J. Syst. Evol. Microbiol.">
        <title>The Global Catalogue of Microorganisms (GCM) 10K type strain sequencing project: providing services to taxonomists for standard genome sequencing and annotation.</title>
        <authorList>
            <consortium name="The Broad Institute Genomics Platform"/>
            <consortium name="The Broad Institute Genome Sequencing Center for Infectious Disease"/>
            <person name="Wu L."/>
            <person name="Ma J."/>
        </authorList>
    </citation>
    <scope>NUCLEOTIDE SEQUENCE [LARGE SCALE GENOMIC DNA]</scope>
    <source>
        <strain evidence="3">ICMP 6774ER</strain>
    </source>
</reference>
<keyword evidence="3" id="KW-1185">Reference proteome</keyword>
<name>A0ABW4SWF7_9ACTN</name>
<dbReference type="RefSeq" id="WP_379573236.1">
    <property type="nucleotide sequence ID" value="NZ_JBHUFV010000025.1"/>
</dbReference>
<evidence type="ECO:0000313" key="2">
    <source>
        <dbReference type="EMBL" id="MFD1933190.1"/>
    </source>
</evidence>
<dbReference type="EMBL" id="JBHUFV010000025">
    <property type="protein sequence ID" value="MFD1933190.1"/>
    <property type="molecule type" value="Genomic_DNA"/>
</dbReference>
<sequence>MRRTIGVTAAVTIAAGILVTAPAAVSAPSEAVSAQTTNTSLLDVHKKSRKCDKPKNKGFNISWKDGVSSTTFYFNNHRKETNRVRVWYASAGMKCKAITVKPGTKGSKKLHRIYYHNLMEVDFGKCPYWP</sequence>
<feature type="chain" id="PRO_5046008321" evidence="1">
    <location>
        <begin position="27"/>
        <end position="130"/>
    </location>
</feature>
<feature type="signal peptide" evidence="1">
    <location>
        <begin position="1"/>
        <end position="26"/>
    </location>
</feature>
<evidence type="ECO:0000313" key="3">
    <source>
        <dbReference type="Proteomes" id="UP001597368"/>
    </source>
</evidence>
<comment type="caution">
    <text evidence="2">The sequence shown here is derived from an EMBL/GenBank/DDBJ whole genome shotgun (WGS) entry which is preliminary data.</text>
</comment>
<proteinExistence type="predicted"/>
<evidence type="ECO:0000256" key="1">
    <source>
        <dbReference type="SAM" id="SignalP"/>
    </source>
</evidence>
<keyword evidence="1" id="KW-0732">Signal</keyword>